<dbReference type="GO" id="GO:0052689">
    <property type="term" value="F:carboxylic ester hydrolase activity"/>
    <property type="evidence" value="ECO:0007669"/>
    <property type="project" value="UniProtKB-KW"/>
</dbReference>
<evidence type="ECO:0000256" key="2">
    <source>
        <dbReference type="ARBA" id="ARBA00012423"/>
    </source>
</evidence>
<dbReference type="AlphaFoldDB" id="A0A0C9U3L2"/>
<dbReference type="Proteomes" id="UP000054279">
    <property type="component" value="Unassembled WGS sequence"/>
</dbReference>
<dbReference type="EMBL" id="KN837169">
    <property type="protein sequence ID" value="KIJ37418.1"/>
    <property type="molecule type" value="Genomic_DNA"/>
</dbReference>
<keyword evidence="6" id="KW-0276">Fatty acid metabolism</keyword>
<gene>
    <name evidence="11" type="ORF">M422DRAFT_33751</name>
</gene>
<dbReference type="GO" id="GO:0008474">
    <property type="term" value="F:palmitoyl-(protein) hydrolase activity"/>
    <property type="evidence" value="ECO:0007669"/>
    <property type="project" value="UniProtKB-EC"/>
</dbReference>
<evidence type="ECO:0000256" key="4">
    <source>
        <dbReference type="ARBA" id="ARBA00022487"/>
    </source>
</evidence>
<keyword evidence="12" id="KW-1185">Reference proteome</keyword>
<dbReference type="OrthoDB" id="2418081at2759"/>
<sequence>MANLHPLKFLVVPPKAKHTATVIFLHGLGDSGAGWEPVARFLQQKQGLSHVKWVLPHARMNSVTMNFGMQMPSWYDIYSLGDIGERKEDEKGMLESVRSINEIITAEVDAGVPASRIVLGGFSQGGAMTLLTGLTTEYKLGGLAVLSSYLPMREKMKSMLTDHARSLPIFMAHGTADEVVAFKYGERSFHYLRDQLKFPAVEPGKVAGVGVRFEKYEDLGHSADPEELKDLGEWLKGVITEESS</sequence>
<evidence type="ECO:0000313" key="11">
    <source>
        <dbReference type="EMBL" id="KIJ37418.1"/>
    </source>
</evidence>
<dbReference type="InterPro" id="IPR029058">
    <property type="entry name" value="AB_hydrolase_fold"/>
</dbReference>
<dbReference type="GO" id="GO:0005737">
    <property type="term" value="C:cytoplasm"/>
    <property type="evidence" value="ECO:0007669"/>
    <property type="project" value="TreeGrafter"/>
</dbReference>
<comment type="catalytic activity">
    <reaction evidence="9">
        <text>S-hexadecanoyl-L-cysteinyl-[protein] + H2O = L-cysteinyl-[protein] + hexadecanoate + H(+)</text>
        <dbReference type="Rhea" id="RHEA:19233"/>
        <dbReference type="Rhea" id="RHEA-COMP:10131"/>
        <dbReference type="Rhea" id="RHEA-COMP:11032"/>
        <dbReference type="ChEBI" id="CHEBI:7896"/>
        <dbReference type="ChEBI" id="CHEBI:15377"/>
        <dbReference type="ChEBI" id="CHEBI:15378"/>
        <dbReference type="ChEBI" id="CHEBI:29950"/>
        <dbReference type="ChEBI" id="CHEBI:74151"/>
        <dbReference type="EC" id="3.1.2.22"/>
    </reaction>
</comment>
<evidence type="ECO:0000256" key="6">
    <source>
        <dbReference type="ARBA" id="ARBA00022832"/>
    </source>
</evidence>
<evidence type="ECO:0000256" key="7">
    <source>
        <dbReference type="ARBA" id="ARBA00029392"/>
    </source>
</evidence>
<evidence type="ECO:0000256" key="8">
    <source>
        <dbReference type="ARBA" id="ARBA00031195"/>
    </source>
</evidence>
<dbReference type="GO" id="GO:0006631">
    <property type="term" value="P:fatty acid metabolic process"/>
    <property type="evidence" value="ECO:0007669"/>
    <property type="project" value="UniProtKB-KW"/>
</dbReference>
<reference evidence="11 12" key="1">
    <citation type="submission" date="2014-06" db="EMBL/GenBank/DDBJ databases">
        <title>Evolutionary Origins and Diversification of the Mycorrhizal Mutualists.</title>
        <authorList>
            <consortium name="DOE Joint Genome Institute"/>
            <consortium name="Mycorrhizal Genomics Consortium"/>
            <person name="Kohler A."/>
            <person name="Kuo A."/>
            <person name="Nagy L.G."/>
            <person name="Floudas D."/>
            <person name="Copeland A."/>
            <person name="Barry K.W."/>
            <person name="Cichocki N."/>
            <person name="Veneault-Fourrey C."/>
            <person name="LaButti K."/>
            <person name="Lindquist E.A."/>
            <person name="Lipzen A."/>
            <person name="Lundell T."/>
            <person name="Morin E."/>
            <person name="Murat C."/>
            <person name="Riley R."/>
            <person name="Ohm R."/>
            <person name="Sun H."/>
            <person name="Tunlid A."/>
            <person name="Henrissat B."/>
            <person name="Grigoriev I.V."/>
            <person name="Hibbett D.S."/>
            <person name="Martin F."/>
        </authorList>
    </citation>
    <scope>NUCLEOTIDE SEQUENCE [LARGE SCALE GENOMIC DNA]</scope>
    <source>
        <strain evidence="11 12">SS14</strain>
    </source>
</reference>
<comment type="function">
    <text evidence="7">Hydrolyzes fatty acids from S-acylated cysteine residues in proteins with a strong preference for palmitoylated G-alpha proteins over other acyl substrates. Mediates the deacylation of G-alpha proteins such as GPA1 in vivo, but has weak or no activity toward palmitoylated Ras proteins. Has weak lysophospholipase activity in vitro; however such activity may not exist in vivo.</text>
</comment>
<dbReference type="HOGENOM" id="CLU_049413_3_8_1"/>
<dbReference type="Pfam" id="PF02230">
    <property type="entry name" value="Abhydrolase_2"/>
    <property type="match status" value="1"/>
</dbReference>
<evidence type="ECO:0000313" key="12">
    <source>
        <dbReference type="Proteomes" id="UP000054279"/>
    </source>
</evidence>
<evidence type="ECO:0000259" key="10">
    <source>
        <dbReference type="Pfam" id="PF02230"/>
    </source>
</evidence>
<accession>A0A0C9U3L2</accession>
<evidence type="ECO:0000256" key="3">
    <source>
        <dbReference type="ARBA" id="ARBA00014923"/>
    </source>
</evidence>
<dbReference type="EC" id="3.1.2.22" evidence="2"/>
<keyword evidence="6" id="KW-0443">Lipid metabolism</keyword>
<evidence type="ECO:0000256" key="5">
    <source>
        <dbReference type="ARBA" id="ARBA00022801"/>
    </source>
</evidence>
<keyword evidence="4" id="KW-0719">Serine esterase</keyword>
<dbReference type="Gene3D" id="3.40.50.1820">
    <property type="entry name" value="alpha/beta hydrolase"/>
    <property type="match status" value="1"/>
</dbReference>
<evidence type="ECO:0000256" key="9">
    <source>
        <dbReference type="ARBA" id="ARBA00047337"/>
    </source>
</evidence>
<dbReference type="PANTHER" id="PTHR10655:SF17">
    <property type="entry name" value="LYSOPHOSPHOLIPASE-LIKE PROTEIN 1"/>
    <property type="match status" value="1"/>
</dbReference>
<dbReference type="SUPFAM" id="SSF53474">
    <property type="entry name" value="alpha/beta-Hydrolases"/>
    <property type="match status" value="1"/>
</dbReference>
<dbReference type="PANTHER" id="PTHR10655">
    <property type="entry name" value="LYSOPHOSPHOLIPASE-RELATED"/>
    <property type="match status" value="1"/>
</dbReference>
<evidence type="ECO:0000256" key="1">
    <source>
        <dbReference type="ARBA" id="ARBA00006499"/>
    </source>
</evidence>
<organism evidence="11 12">
    <name type="scientific">Sphaerobolus stellatus (strain SS14)</name>
    <dbReference type="NCBI Taxonomy" id="990650"/>
    <lineage>
        <taxon>Eukaryota</taxon>
        <taxon>Fungi</taxon>
        <taxon>Dikarya</taxon>
        <taxon>Basidiomycota</taxon>
        <taxon>Agaricomycotina</taxon>
        <taxon>Agaricomycetes</taxon>
        <taxon>Phallomycetidae</taxon>
        <taxon>Geastrales</taxon>
        <taxon>Sphaerobolaceae</taxon>
        <taxon>Sphaerobolus</taxon>
    </lineage>
</organism>
<feature type="domain" description="Phospholipase/carboxylesterase/thioesterase" evidence="10">
    <location>
        <begin position="10"/>
        <end position="236"/>
    </location>
</feature>
<proteinExistence type="inferred from homology"/>
<protein>
    <recommendedName>
        <fullName evidence="3">Acyl-protein thioesterase 1</fullName>
        <ecNumber evidence="2">3.1.2.22</ecNumber>
    </recommendedName>
    <alternativeName>
        <fullName evidence="8">Palmitoyl-protein hydrolase</fullName>
    </alternativeName>
</protein>
<dbReference type="InterPro" id="IPR003140">
    <property type="entry name" value="PLipase/COase/thioEstase"/>
</dbReference>
<comment type="similarity">
    <text evidence="1">Belongs to the AB hydrolase superfamily. AB hydrolase 2 family.</text>
</comment>
<name>A0A0C9U3L2_SPHS4</name>
<keyword evidence="5" id="KW-0378">Hydrolase</keyword>
<dbReference type="InterPro" id="IPR050565">
    <property type="entry name" value="LYPA1-2/EST-like"/>
</dbReference>